<accession>C4V297</accession>
<name>C4V297_9FIRM</name>
<sequence>MIYMIHCQRKYIVCVLAGILGFGMMTLFLPSAEASEALTLSYEEGASNEYDFRIRREERIHEENVRTIEFNFRCDGDQEKYDRAMRAEQKRHAEAVNEIERDYRSGSPWR</sequence>
<dbReference type="AlphaFoldDB" id="C4V297"/>
<dbReference type="STRING" id="638302.HMPREF0908_0641"/>
<gene>
    <name evidence="1" type="ORF">HMPREF0908_0641</name>
</gene>
<dbReference type="HOGENOM" id="CLU_2182124_0_0_9"/>
<proteinExistence type="predicted"/>
<dbReference type="EMBL" id="ACLA01000010">
    <property type="protein sequence ID" value="EEQ48911.1"/>
    <property type="molecule type" value="Genomic_DNA"/>
</dbReference>
<dbReference type="Proteomes" id="UP000005309">
    <property type="component" value="Unassembled WGS sequence"/>
</dbReference>
<organism evidence="1 2">
    <name type="scientific">Selenomonas flueggei ATCC 43531</name>
    <dbReference type="NCBI Taxonomy" id="638302"/>
    <lineage>
        <taxon>Bacteria</taxon>
        <taxon>Bacillati</taxon>
        <taxon>Bacillota</taxon>
        <taxon>Negativicutes</taxon>
        <taxon>Selenomonadales</taxon>
        <taxon>Selenomonadaceae</taxon>
        <taxon>Selenomonas</taxon>
    </lineage>
</organism>
<evidence type="ECO:0000313" key="2">
    <source>
        <dbReference type="Proteomes" id="UP000005309"/>
    </source>
</evidence>
<keyword evidence="2" id="KW-1185">Reference proteome</keyword>
<dbReference type="RefSeq" id="WP_006689376.1">
    <property type="nucleotide sequence ID" value="NZ_GG694006.1"/>
</dbReference>
<comment type="caution">
    <text evidence="1">The sequence shown here is derived from an EMBL/GenBank/DDBJ whole genome shotgun (WGS) entry which is preliminary data.</text>
</comment>
<reference evidence="1 2" key="1">
    <citation type="submission" date="2009-04" db="EMBL/GenBank/DDBJ databases">
        <authorList>
            <person name="Qin X."/>
            <person name="Bachman B."/>
            <person name="Battles P."/>
            <person name="Bell A."/>
            <person name="Bess C."/>
            <person name="Bickham C."/>
            <person name="Chaboub L."/>
            <person name="Chen D."/>
            <person name="Coyle M."/>
            <person name="Deiros D.R."/>
            <person name="Dinh H."/>
            <person name="Forbes L."/>
            <person name="Fowler G."/>
            <person name="Francisco L."/>
            <person name="Fu Q."/>
            <person name="Gubbala S."/>
            <person name="Hale W."/>
            <person name="Han Y."/>
            <person name="Hemphill L."/>
            <person name="Highlander S.K."/>
            <person name="Hirani K."/>
            <person name="Hogues M."/>
            <person name="Jackson L."/>
            <person name="Jakkamsetti A."/>
            <person name="Javaid M."/>
            <person name="Jiang H."/>
            <person name="Korchina V."/>
            <person name="Kovar C."/>
            <person name="Lara F."/>
            <person name="Lee S."/>
            <person name="Mata R."/>
            <person name="Mathew T."/>
            <person name="Moen C."/>
            <person name="Morales K."/>
            <person name="Munidasa M."/>
            <person name="Nazareth L."/>
            <person name="Ngo R."/>
            <person name="Nguyen L."/>
            <person name="Okwuonu G."/>
            <person name="Ongeri F."/>
            <person name="Patil S."/>
            <person name="Petrosino J."/>
            <person name="Pham C."/>
            <person name="Pham P."/>
            <person name="Pu L.-L."/>
            <person name="Puazo M."/>
            <person name="Raj R."/>
            <person name="Reid J."/>
            <person name="Rouhana J."/>
            <person name="Saada N."/>
            <person name="Shang Y."/>
            <person name="Simmons D."/>
            <person name="Thornton R."/>
            <person name="Warren J."/>
            <person name="Weissenberger G."/>
            <person name="Zhang J."/>
            <person name="Zhang L."/>
            <person name="Zhou C."/>
            <person name="Zhu D."/>
            <person name="Muzny D."/>
            <person name="Worley K."/>
            <person name="Gibbs R."/>
        </authorList>
    </citation>
    <scope>NUCLEOTIDE SEQUENCE [LARGE SCALE GENOMIC DNA]</scope>
    <source>
        <strain evidence="1 2">ATCC 43531</strain>
    </source>
</reference>
<evidence type="ECO:0000313" key="1">
    <source>
        <dbReference type="EMBL" id="EEQ48911.1"/>
    </source>
</evidence>
<protein>
    <submittedName>
        <fullName evidence="1">Uncharacterized protein</fullName>
    </submittedName>
</protein>